<comment type="caution">
    <text evidence="7">The sequence shown here is derived from an EMBL/GenBank/DDBJ whole genome shotgun (WGS) entry which is preliminary data.</text>
</comment>
<keyword evidence="8" id="KW-1185">Reference proteome</keyword>
<feature type="domain" description="NlpC/P60" evidence="6">
    <location>
        <begin position="260"/>
        <end position="399"/>
    </location>
</feature>
<dbReference type="Proteomes" id="UP001596512">
    <property type="component" value="Unassembled WGS sequence"/>
</dbReference>
<dbReference type="EMBL" id="JBHTEY010000004">
    <property type="protein sequence ID" value="MFC7616102.1"/>
    <property type="molecule type" value="Genomic_DNA"/>
</dbReference>
<keyword evidence="2" id="KW-0645">Protease</keyword>
<dbReference type="Gene3D" id="6.10.250.3150">
    <property type="match status" value="1"/>
</dbReference>
<comment type="similarity">
    <text evidence="1">Belongs to the peptidase C40 family.</text>
</comment>
<dbReference type="Gene3D" id="3.90.1720.10">
    <property type="entry name" value="endopeptidase domain like (from Nostoc punctiforme)"/>
    <property type="match status" value="1"/>
</dbReference>
<evidence type="ECO:0000256" key="1">
    <source>
        <dbReference type="ARBA" id="ARBA00007074"/>
    </source>
</evidence>
<dbReference type="PANTHER" id="PTHR47359:SF3">
    <property type="entry name" value="NLP_P60 DOMAIN-CONTAINING PROTEIN-RELATED"/>
    <property type="match status" value="1"/>
</dbReference>
<evidence type="ECO:0000313" key="8">
    <source>
        <dbReference type="Proteomes" id="UP001596512"/>
    </source>
</evidence>
<sequence>MPPPPPNPSQSELDDSRKAAKDKAGEVGRLTNQLAKAEQRLMDLHAEVEFRMEDANRALVDLEAAQEAAKKARADAEAASREADGAARVVDEARDALDEFAAGSFKQGSTVGSISAYVGASSPEDLLARVQLLDAVGGSHLDALERMERARTAKANKDSLAREALAEAERAEAKAEQAKRDADAAMASAQQARRDAESKTAELEAARADYERQLDAAQRKVGGLEAQRARYNEWLAAKKREEAAANRPRPNRPISRPPTGGSVDVVIDRALSQLGVPYAWGGGNAYGPTRGIRDGGVADSYGDYNKIGFDCSGLMIYAFAGVGIRLPHYSGYQATYGRKVPLNSMRPGDMLFWATRGRIHHVALYIGNGQMVEAPFSGSRVRVAPVRWGGLVPYAARLL</sequence>
<evidence type="ECO:0000313" key="7">
    <source>
        <dbReference type="EMBL" id="MFC7616102.1"/>
    </source>
</evidence>
<dbReference type="InterPro" id="IPR000064">
    <property type="entry name" value="NLP_P60_dom"/>
</dbReference>
<feature type="compositionally biased region" description="Basic and acidic residues" evidence="5">
    <location>
        <begin position="171"/>
        <end position="183"/>
    </location>
</feature>
<reference evidence="8" key="1">
    <citation type="journal article" date="2019" name="Int. J. Syst. Evol. Microbiol.">
        <title>The Global Catalogue of Microorganisms (GCM) 10K type strain sequencing project: providing services to taxonomists for standard genome sequencing and annotation.</title>
        <authorList>
            <consortium name="The Broad Institute Genomics Platform"/>
            <consortium name="The Broad Institute Genome Sequencing Center for Infectious Disease"/>
            <person name="Wu L."/>
            <person name="Ma J."/>
        </authorList>
    </citation>
    <scope>NUCLEOTIDE SEQUENCE [LARGE SCALE GENOMIC DNA]</scope>
    <source>
        <strain evidence="8">JCM 17695</strain>
    </source>
</reference>
<accession>A0ABW2TQL5</accession>
<feature type="compositionally biased region" description="Basic and acidic residues" evidence="5">
    <location>
        <begin position="192"/>
        <end position="201"/>
    </location>
</feature>
<evidence type="ECO:0000259" key="6">
    <source>
        <dbReference type="PROSITE" id="PS51935"/>
    </source>
</evidence>
<feature type="region of interest" description="Disordered" evidence="5">
    <location>
        <begin position="1"/>
        <end position="30"/>
    </location>
</feature>
<keyword evidence="3" id="KW-0378">Hydrolase</keyword>
<evidence type="ECO:0000256" key="5">
    <source>
        <dbReference type="SAM" id="MobiDB-lite"/>
    </source>
</evidence>
<evidence type="ECO:0000256" key="4">
    <source>
        <dbReference type="ARBA" id="ARBA00022807"/>
    </source>
</evidence>
<dbReference type="Pfam" id="PF00877">
    <property type="entry name" value="NLPC_P60"/>
    <property type="match status" value="1"/>
</dbReference>
<dbReference type="InterPro" id="IPR051794">
    <property type="entry name" value="PG_Endopeptidase_C40"/>
</dbReference>
<evidence type="ECO:0000256" key="2">
    <source>
        <dbReference type="ARBA" id="ARBA00022670"/>
    </source>
</evidence>
<evidence type="ECO:0000256" key="3">
    <source>
        <dbReference type="ARBA" id="ARBA00022801"/>
    </source>
</evidence>
<name>A0ABW2TQL5_9PSEU</name>
<keyword evidence="4" id="KW-0788">Thiol protease</keyword>
<proteinExistence type="inferred from homology"/>
<organism evidence="7 8">
    <name type="scientific">Actinokineospora soli</name>
    <dbReference type="NCBI Taxonomy" id="1048753"/>
    <lineage>
        <taxon>Bacteria</taxon>
        <taxon>Bacillati</taxon>
        <taxon>Actinomycetota</taxon>
        <taxon>Actinomycetes</taxon>
        <taxon>Pseudonocardiales</taxon>
        <taxon>Pseudonocardiaceae</taxon>
        <taxon>Actinokineospora</taxon>
    </lineage>
</organism>
<protein>
    <submittedName>
        <fullName evidence="7">NlpC/P60 family protein</fullName>
    </submittedName>
</protein>
<dbReference type="InterPro" id="IPR038765">
    <property type="entry name" value="Papain-like_cys_pep_sf"/>
</dbReference>
<dbReference type="PANTHER" id="PTHR47359">
    <property type="entry name" value="PEPTIDOGLYCAN DL-ENDOPEPTIDASE CWLO"/>
    <property type="match status" value="1"/>
</dbReference>
<feature type="region of interest" description="Disordered" evidence="5">
    <location>
        <begin position="241"/>
        <end position="261"/>
    </location>
</feature>
<feature type="compositionally biased region" description="Low complexity" evidence="5">
    <location>
        <begin position="245"/>
        <end position="258"/>
    </location>
</feature>
<dbReference type="PROSITE" id="PS51935">
    <property type="entry name" value="NLPC_P60"/>
    <property type="match status" value="1"/>
</dbReference>
<dbReference type="SUPFAM" id="SSF54001">
    <property type="entry name" value="Cysteine proteinases"/>
    <property type="match status" value="1"/>
</dbReference>
<feature type="region of interest" description="Disordered" evidence="5">
    <location>
        <begin position="171"/>
        <end position="201"/>
    </location>
</feature>
<feature type="compositionally biased region" description="Basic and acidic residues" evidence="5">
    <location>
        <begin position="14"/>
        <end position="26"/>
    </location>
</feature>
<gene>
    <name evidence="7" type="ORF">ACFQV2_24150</name>
</gene>